<dbReference type="PANTHER" id="PTHR36220">
    <property type="entry name" value="UNNAMED PRODUCT"/>
    <property type="match status" value="1"/>
</dbReference>
<evidence type="ECO:0000313" key="3">
    <source>
        <dbReference type="Proteomes" id="UP000189670"/>
    </source>
</evidence>
<keyword evidence="1" id="KW-0732">Signal</keyword>
<accession>A0A1V1P3H7</accession>
<dbReference type="EMBL" id="ATBP01000676">
    <property type="protein sequence ID" value="ETR69316.1"/>
    <property type="molecule type" value="Genomic_DNA"/>
</dbReference>
<dbReference type="InterPro" id="IPR013517">
    <property type="entry name" value="FG-GAP"/>
</dbReference>
<dbReference type="PANTHER" id="PTHR36220:SF1">
    <property type="entry name" value="GAMMA TUBULIN COMPLEX COMPONENT C-TERMINAL DOMAIN-CONTAINING PROTEIN"/>
    <property type="match status" value="1"/>
</dbReference>
<dbReference type="InterPro" id="IPR028994">
    <property type="entry name" value="Integrin_alpha_N"/>
</dbReference>
<name>A0A1V1P3H7_9BACT</name>
<gene>
    <name evidence="2" type="ORF">OMM_04005</name>
</gene>
<organism evidence="2 3">
    <name type="scientific">Candidatus Magnetoglobus multicellularis str. Araruama</name>
    <dbReference type="NCBI Taxonomy" id="890399"/>
    <lineage>
        <taxon>Bacteria</taxon>
        <taxon>Pseudomonadati</taxon>
        <taxon>Thermodesulfobacteriota</taxon>
        <taxon>Desulfobacteria</taxon>
        <taxon>Desulfobacterales</taxon>
        <taxon>Desulfobacteraceae</taxon>
        <taxon>Candidatus Magnetoglobus</taxon>
    </lineage>
</organism>
<dbReference type="Proteomes" id="UP000189670">
    <property type="component" value="Unassembled WGS sequence"/>
</dbReference>
<comment type="caution">
    <text evidence="2">The sequence shown here is derived from an EMBL/GenBank/DDBJ whole genome shotgun (WGS) entry which is preliminary data.</text>
</comment>
<dbReference type="Gene3D" id="2.130.10.130">
    <property type="entry name" value="Integrin alpha, N-terminal"/>
    <property type="match status" value="3"/>
</dbReference>
<evidence type="ECO:0000313" key="2">
    <source>
        <dbReference type="EMBL" id="ETR69316.1"/>
    </source>
</evidence>
<dbReference type="Pfam" id="PF14312">
    <property type="entry name" value="FG-GAP_2"/>
    <property type="match status" value="7"/>
</dbReference>
<sequence length="353" mass="37849">MDDHFGRSVGISGIYAIVGADDDDEISTSSGSAYIYQYGETGWTQMQKIVPNDGAASDYFGSGVDISGNHAIVSAHYDDDKATNSGSAYIFTRNGDTWFQTAKLTAADGASSDYFGYYAVSLSGNYAIVGAYQDDNTYSNQGSAYIFKYDGSSWIQEIRIEASDRYSSDYFGRSVGIYGNYAIVGAYTDDDMGSDSGSAYIFVRDGTTWTEQAKLTASDGVASDHFGIAVAVYGDYAIVGADDNDASGTNCGAAYIFKRDSTTWSETVKLTPTDGASNDNFGSRVSISNDYAIVTSYDDDDNGSNSGSVYIYKRNGSDWLFIQKLSASDSMPGDEFGASVALSNELCHCRRTA</sequence>
<proteinExistence type="predicted"/>
<dbReference type="AlphaFoldDB" id="A0A1V1P3H7"/>
<protein>
    <submittedName>
        <fullName evidence="2">PKD domain-containing protein</fullName>
    </submittedName>
</protein>
<evidence type="ECO:0000256" key="1">
    <source>
        <dbReference type="ARBA" id="ARBA00022729"/>
    </source>
</evidence>
<reference evidence="3" key="1">
    <citation type="submission" date="2012-11" db="EMBL/GenBank/DDBJ databases">
        <authorList>
            <person name="Lucero-Rivera Y.E."/>
            <person name="Tovar-Ramirez D."/>
        </authorList>
    </citation>
    <scope>NUCLEOTIDE SEQUENCE [LARGE SCALE GENOMIC DNA]</scope>
    <source>
        <strain evidence="3">Araruama</strain>
    </source>
</reference>
<dbReference type="SUPFAM" id="SSF69318">
    <property type="entry name" value="Integrin alpha N-terminal domain"/>
    <property type="match status" value="1"/>
</dbReference>